<dbReference type="InterPro" id="IPR025396">
    <property type="entry name" value="DUF4302"/>
</dbReference>
<gene>
    <name evidence="1" type="ORF">ACFQ21_02810</name>
</gene>
<dbReference type="PROSITE" id="PS51257">
    <property type="entry name" value="PROKAR_LIPOPROTEIN"/>
    <property type="match status" value="1"/>
</dbReference>
<reference evidence="2" key="1">
    <citation type="journal article" date="2019" name="Int. J. Syst. Evol. Microbiol.">
        <title>The Global Catalogue of Microorganisms (GCM) 10K type strain sequencing project: providing services to taxonomists for standard genome sequencing and annotation.</title>
        <authorList>
            <consortium name="The Broad Institute Genomics Platform"/>
            <consortium name="The Broad Institute Genome Sequencing Center for Infectious Disease"/>
            <person name="Wu L."/>
            <person name="Ma J."/>
        </authorList>
    </citation>
    <scope>NUCLEOTIDE SEQUENCE [LARGE SCALE GENOMIC DNA]</scope>
    <source>
        <strain evidence="2">CCUG 58938</strain>
    </source>
</reference>
<sequence length="452" mass="50010">MKKVLYYITALILVLSSCKDDDINVFDKSADERAAEAIAALKADLTAPANGWRVKYRPEAGSGSFYVLMKFTDDNKVNIRTDLGSNDGEFYNQTITYRIDNSLGLELIIQNYSFFSFLFEQDQATFGAEFEFNYVNKTPDGALVFSSKSDLSTPTTILFEAAQASDVNLLGTELSSNLNDMSDDLDIFSSSFRLTFDTRDLILFLALDEAKRTVDIGSAVKKSNTAAVQAIDFTTGYTIKGDSLVFDTRLAGTFAGVSISLKSILLTSFGDASINICTNPIETHTYTGVTNSNLPVVLETTLQNATGKLFATNSNFYYSPLSFIIDNGSSASSAIQQDLPGAVEMDLFYNAQLNDGTRLYGIGFTIINSDNTQTFVYRKFNPVLNDNNIVFNFEPGIFTLGNPVTEVEMDNINIYLDKLTEGDNTYVFELFTDRYEFNNPCTGWSFVFVNAN</sequence>
<keyword evidence="2" id="KW-1185">Reference proteome</keyword>
<organism evidence="1 2">
    <name type="scientific">Ohtaekwangia kribbensis</name>
    <dbReference type="NCBI Taxonomy" id="688913"/>
    <lineage>
        <taxon>Bacteria</taxon>
        <taxon>Pseudomonadati</taxon>
        <taxon>Bacteroidota</taxon>
        <taxon>Cytophagia</taxon>
        <taxon>Cytophagales</taxon>
        <taxon>Fulvivirgaceae</taxon>
        <taxon>Ohtaekwangia</taxon>
    </lineage>
</organism>
<evidence type="ECO:0000313" key="2">
    <source>
        <dbReference type="Proteomes" id="UP001597112"/>
    </source>
</evidence>
<proteinExistence type="predicted"/>
<dbReference type="EMBL" id="JBHTKA010000001">
    <property type="protein sequence ID" value="MFD0998214.1"/>
    <property type="molecule type" value="Genomic_DNA"/>
</dbReference>
<evidence type="ECO:0000313" key="1">
    <source>
        <dbReference type="EMBL" id="MFD0998214.1"/>
    </source>
</evidence>
<dbReference type="Pfam" id="PF14135">
    <property type="entry name" value="DUF4302"/>
    <property type="match status" value="1"/>
</dbReference>
<dbReference type="RefSeq" id="WP_377574532.1">
    <property type="nucleotide sequence ID" value="NZ_JBHTKA010000001.1"/>
</dbReference>
<comment type="caution">
    <text evidence="1">The sequence shown here is derived from an EMBL/GenBank/DDBJ whole genome shotgun (WGS) entry which is preliminary data.</text>
</comment>
<dbReference type="Proteomes" id="UP001597112">
    <property type="component" value="Unassembled WGS sequence"/>
</dbReference>
<name>A0ABW3JXD7_9BACT</name>
<accession>A0ABW3JXD7</accession>
<protein>
    <submittedName>
        <fullName evidence="1">DUF4302 domain-containing protein</fullName>
    </submittedName>
</protein>